<dbReference type="Pfam" id="PF01494">
    <property type="entry name" value="FAD_binding_3"/>
    <property type="match status" value="1"/>
</dbReference>
<reference evidence="5 6" key="1">
    <citation type="journal article" date="2018" name="Mol. Biol. Evol.">
        <title>Broad Genomic Sampling Reveals a Smut Pathogenic Ancestry of the Fungal Clade Ustilaginomycotina.</title>
        <authorList>
            <person name="Kijpornyongpan T."/>
            <person name="Mondo S.J."/>
            <person name="Barry K."/>
            <person name="Sandor L."/>
            <person name="Lee J."/>
            <person name="Lipzen A."/>
            <person name="Pangilinan J."/>
            <person name="LaButti K."/>
            <person name="Hainaut M."/>
            <person name="Henrissat B."/>
            <person name="Grigoriev I.V."/>
            <person name="Spatafora J.W."/>
            <person name="Aime M.C."/>
        </authorList>
    </citation>
    <scope>NUCLEOTIDE SEQUENCE [LARGE SCALE GENOMIC DNA]</scope>
    <source>
        <strain evidence="5 6">MCA 4718</strain>
    </source>
</reference>
<dbReference type="PRINTS" id="PR00420">
    <property type="entry name" value="RNGMNOXGNASE"/>
</dbReference>
<dbReference type="OrthoDB" id="47494at2759"/>
<dbReference type="EMBL" id="KZ819321">
    <property type="protein sequence ID" value="PWN24315.1"/>
    <property type="molecule type" value="Genomic_DNA"/>
</dbReference>
<dbReference type="Gene3D" id="3.50.50.60">
    <property type="entry name" value="FAD/NAD(P)-binding domain"/>
    <property type="match status" value="1"/>
</dbReference>
<dbReference type="GO" id="GO:0071949">
    <property type="term" value="F:FAD binding"/>
    <property type="evidence" value="ECO:0007669"/>
    <property type="project" value="InterPro"/>
</dbReference>
<dbReference type="STRING" id="1684307.A0A316UMB6"/>
<evidence type="ECO:0000313" key="6">
    <source>
        <dbReference type="Proteomes" id="UP000245942"/>
    </source>
</evidence>
<evidence type="ECO:0000256" key="3">
    <source>
        <dbReference type="ARBA" id="ARBA00023002"/>
    </source>
</evidence>
<sequence length="399" mass="44472">LRILVCGGSVAGTALTYFLSQSLSRYPQLHLSLVVLERSPAFRLAGQNVDVQEAALAIVRQYPGLEAKIRNFATKSRGIKIVDDKNTVWGQFERELAKTPDVGDARKDKGDAVDTEEIEVPRGLLAQVFYDETRNLDTVDYRFGDYVVACTDQKGGQVEVTLKSGTKEVYDLVVAADGLTSKTRSIAFPPSTEYDPIKPLGMYCAYFSMPHSEELDGRWARLFGAKGGKSVLLEPDGKGKTRSAFIMKPVDDQALREELDSAFKAGIEAQKALVCRIFSEDIWEWPRLRKAMMETDDFYLSRLAQVKMRKWSNESSNVVLLGDAASCPSPATGMGAVNAITASRVLAEQLVSHHTDLPFALKEYERVYRPYAEKVQYMFPGQTALFCPMSEWTIYAVRV</sequence>
<evidence type="ECO:0000256" key="1">
    <source>
        <dbReference type="ARBA" id="ARBA00022630"/>
    </source>
</evidence>
<gene>
    <name evidence="5" type="ORF">BCV69DRAFT_241380</name>
</gene>
<dbReference type="PANTHER" id="PTHR46865">
    <property type="entry name" value="OXIDOREDUCTASE-RELATED"/>
    <property type="match status" value="1"/>
</dbReference>
<feature type="domain" description="FAD-binding" evidence="4">
    <location>
        <begin position="3"/>
        <end position="375"/>
    </location>
</feature>
<dbReference type="InterPro" id="IPR036188">
    <property type="entry name" value="FAD/NAD-bd_sf"/>
</dbReference>
<dbReference type="SUPFAM" id="SSF51905">
    <property type="entry name" value="FAD/NAD(P)-binding domain"/>
    <property type="match status" value="1"/>
</dbReference>
<proteinExistence type="predicted"/>
<dbReference type="InterPro" id="IPR002938">
    <property type="entry name" value="FAD-bd"/>
</dbReference>
<feature type="non-terminal residue" evidence="5">
    <location>
        <position position="399"/>
    </location>
</feature>
<evidence type="ECO:0000259" key="4">
    <source>
        <dbReference type="Pfam" id="PF01494"/>
    </source>
</evidence>
<keyword evidence="1" id="KW-0285">Flavoprotein</keyword>
<name>A0A316UMB6_9BASI</name>
<keyword evidence="6" id="KW-1185">Reference proteome</keyword>
<dbReference type="Proteomes" id="UP000245942">
    <property type="component" value="Unassembled WGS sequence"/>
</dbReference>
<organism evidence="5 6">
    <name type="scientific">Pseudomicrostroma glucosiphilum</name>
    <dbReference type="NCBI Taxonomy" id="1684307"/>
    <lineage>
        <taxon>Eukaryota</taxon>
        <taxon>Fungi</taxon>
        <taxon>Dikarya</taxon>
        <taxon>Basidiomycota</taxon>
        <taxon>Ustilaginomycotina</taxon>
        <taxon>Exobasidiomycetes</taxon>
        <taxon>Microstromatales</taxon>
        <taxon>Microstromatales incertae sedis</taxon>
        <taxon>Pseudomicrostroma</taxon>
    </lineage>
</organism>
<keyword evidence="3" id="KW-0560">Oxidoreductase</keyword>
<dbReference type="GO" id="GO:0016491">
    <property type="term" value="F:oxidoreductase activity"/>
    <property type="evidence" value="ECO:0007669"/>
    <property type="project" value="UniProtKB-KW"/>
</dbReference>
<keyword evidence="2" id="KW-0274">FAD</keyword>
<feature type="non-terminal residue" evidence="5">
    <location>
        <position position="1"/>
    </location>
</feature>
<dbReference type="RefSeq" id="XP_025351475.1">
    <property type="nucleotide sequence ID" value="XM_025490011.1"/>
</dbReference>
<evidence type="ECO:0000256" key="2">
    <source>
        <dbReference type="ARBA" id="ARBA00022827"/>
    </source>
</evidence>
<evidence type="ECO:0000313" key="5">
    <source>
        <dbReference type="EMBL" id="PWN24315.1"/>
    </source>
</evidence>
<dbReference type="GeneID" id="37011745"/>
<dbReference type="PANTHER" id="PTHR46865:SF2">
    <property type="entry name" value="MONOOXYGENASE"/>
    <property type="match status" value="1"/>
</dbReference>
<dbReference type="AlphaFoldDB" id="A0A316UMB6"/>
<accession>A0A316UMB6</accession>
<protein>
    <submittedName>
        <fullName evidence="5">FAD/NAD(P)-binding domain-containing protein</fullName>
    </submittedName>
</protein>
<dbReference type="InterPro" id="IPR051704">
    <property type="entry name" value="FAD_aromatic-hydroxylase"/>
</dbReference>